<dbReference type="GO" id="GO:0051726">
    <property type="term" value="P:regulation of cell cycle"/>
    <property type="evidence" value="ECO:0007669"/>
    <property type="project" value="TreeGrafter"/>
</dbReference>
<dbReference type="PROSITE" id="PS50143">
    <property type="entry name" value="BIR_REPEAT_2"/>
    <property type="match status" value="1"/>
</dbReference>
<dbReference type="SUPFAM" id="SSF57924">
    <property type="entry name" value="Inhibitor of apoptosis (IAP) repeat"/>
    <property type="match status" value="1"/>
</dbReference>
<proteinExistence type="predicted"/>
<gene>
    <name evidence="1" type="ORF">EB796_002132</name>
</gene>
<comment type="caution">
    <text evidence="1">The sequence shown here is derived from an EMBL/GenBank/DDBJ whole genome shotgun (WGS) entry which is preliminary data.</text>
</comment>
<dbReference type="OrthoDB" id="774873at2759"/>
<keyword evidence="2" id="KW-1185">Reference proteome</keyword>
<dbReference type="Proteomes" id="UP000593567">
    <property type="component" value="Unassembled WGS sequence"/>
</dbReference>
<dbReference type="Pfam" id="PF00653">
    <property type="entry name" value="BIR"/>
    <property type="match status" value="1"/>
</dbReference>
<reference evidence="1" key="1">
    <citation type="submission" date="2020-06" db="EMBL/GenBank/DDBJ databases">
        <title>Draft genome of Bugula neritina, a colonial animal packing powerful symbionts and potential medicines.</title>
        <authorList>
            <person name="Rayko M."/>
        </authorList>
    </citation>
    <scope>NUCLEOTIDE SEQUENCE [LARGE SCALE GENOMIC DNA]</scope>
    <source>
        <strain evidence="1">Kwan_BN1</strain>
    </source>
</reference>
<evidence type="ECO:0000313" key="2">
    <source>
        <dbReference type="Proteomes" id="UP000593567"/>
    </source>
</evidence>
<dbReference type="CDD" id="cd00022">
    <property type="entry name" value="BIR"/>
    <property type="match status" value="1"/>
</dbReference>
<name>A0A7J7KN32_BUGNE</name>
<organism evidence="1 2">
    <name type="scientific">Bugula neritina</name>
    <name type="common">Brown bryozoan</name>
    <name type="synonym">Sertularia neritina</name>
    <dbReference type="NCBI Taxonomy" id="10212"/>
    <lineage>
        <taxon>Eukaryota</taxon>
        <taxon>Metazoa</taxon>
        <taxon>Spiralia</taxon>
        <taxon>Lophotrochozoa</taxon>
        <taxon>Bryozoa</taxon>
        <taxon>Gymnolaemata</taxon>
        <taxon>Cheilostomatida</taxon>
        <taxon>Flustrina</taxon>
        <taxon>Buguloidea</taxon>
        <taxon>Bugulidae</taxon>
        <taxon>Bugula</taxon>
    </lineage>
</organism>
<evidence type="ECO:0000313" key="1">
    <source>
        <dbReference type="EMBL" id="KAF6039569.1"/>
    </source>
</evidence>
<dbReference type="GO" id="GO:0005737">
    <property type="term" value="C:cytoplasm"/>
    <property type="evidence" value="ECO:0007669"/>
    <property type="project" value="TreeGrafter"/>
</dbReference>
<dbReference type="PANTHER" id="PTHR10044">
    <property type="entry name" value="INHIBITOR OF APOPTOSIS"/>
    <property type="match status" value="1"/>
</dbReference>
<dbReference type="InterPro" id="IPR001370">
    <property type="entry name" value="BIR_rpt"/>
</dbReference>
<dbReference type="EMBL" id="VXIV02000238">
    <property type="protein sequence ID" value="KAF6039569.1"/>
    <property type="molecule type" value="Genomic_DNA"/>
</dbReference>
<sequence>MSQLFDDVESLLPSADRQISQDLGIITDTTKHPQLAVDSRREATFLTWPRTNRKMAAEMIEAKLFYLGEGDTVCCFSCGVEMSNWTTVENIWVRHARQSPNCQLLIREKGQDFINDVIDEHGRYVVPAKEPVINIVTTRMLRPRMDSPAAQAVLDMTDPAYRREDVRAALILNIK</sequence>
<dbReference type="PANTHER" id="PTHR10044:SF139">
    <property type="entry name" value="DEATH-ASSOCIATED INHIBITOR OF APOPTOSIS 2"/>
    <property type="match status" value="1"/>
</dbReference>
<dbReference type="Gene3D" id="1.10.1170.10">
    <property type="entry name" value="Inhibitor Of Apoptosis Protein (2mihbC-IAP-1), Chain A"/>
    <property type="match status" value="1"/>
</dbReference>
<dbReference type="GO" id="GO:0005634">
    <property type="term" value="C:nucleus"/>
    <property type="evidence" value="ECO:0007669"/>
    <property type="project" value="TreeGrafter"/>
</dbReference>
<dbReference type="InterPro" id="IPR050784">
    <property type="entry name" value="IAP"/>
</dbReference>
<dbReference type="SMART" id="SM00238">
    <property type="entry name" value="BIR"/>
    <property type="match status" value="1"/>
</dbReference>
<accession>A0A7J7KN32</accession>
<protein>
    <submittedName>
        <fullName evidence="1">BIRC7</fullName>
    </submittedName>
</protein>
<dbReference type="AlphaFoldDB" id="A0A7J7KN32"/>